<organism evidence="1 3">
    <name type="scientific">Tritrichomonas musculus</name>
    <dbReference type="NCBI Taxonomy" id="1915356"/>
    <lineage>
        <taxon>Eukaryota</taxon>
        <taxon>Metamonada</taxon>
        <taxon>Parabasalia</taxon>
        <taxon>Tritrichomonadida</taxon>
        <taxon>Tritrichomonadidae</taxon>
        <taxon>Tritrichomonas</taxon>
    </lineage>
</organism>
<gene>
    <name evidence="2" type="ORF">M9Y10_004488</name>
    <name evidence="1" type="ORF">M9Y10_037657</name>
</gene>
<dbReference type="EMBL" id="JAPFFF010000570">
    <property type="protein sequence ID" value="KAK8833950.1"/>
    <property type="molecule type" value="Genomic_DNA"/>
</dbReference>
<name>A0ABR2GJ60_9EUKA</name>
<reference evidence="1 3" key="1">
    <citation type="submission" date="2024-04" db="EMBL/GenBank/DDBJ databases">
        <title>Tritrichomonas musculus Genome.</title>
        <authorList>
            <person name="Alves-Ferreira E."/>
            <person name="Grigg M."/>
            <person name="Lorenzi H."/>
            <person name="Galac M."/>
        </authorList>
    </citation>
    <scope>NUCLEOTIDE SEQUENCE [LARGE SCALE GENOMIC DNA]</scope>
    <source>
        <strain evidence="1 3">EAF2021</strain>
    </source>
</reference>
<dbReference type="EMBL" id="JAPFFF010000010">
    <property type="protein sequence ID" value="KAK8881728.1"/>
    <property type="molecule type" value="Genomic_DNA"/>
</dbReference>
<evidence type="ECO:0000313" key="3">
    <source>
        <dbReference type="Proteomes" id="UP001470230"/>
    </source>
</evidence>
<proteinExistence type="predicted"/>
<keyword evidence="3" id="KW-1185">Reference proteome</keyword>
<comment type="caution">
    <text evidence="1">The sequence shown here is derived from an EMBL/GenBank/DDBJ whole genome shotgun (WGS) entry which is preliminary data.</text>
</comment>
<evidence type="ECO:0008006" key="4">
    <source>
        <dbReference type="Google" id="ProtNLM"/>
    </source>
</evidence>
<protein>
    <recommendedName>
        <fullName evidence="4">IQ calmodulin-binding motif family protein</fullName>
    </recommendedName>
</protein>
<dbReference type="Proteomes" id="UP001470230">
    <property type="component" value="Unassembled WGS sequence"/>
</dbReference>
<evidence type="ECO:0000313" key="2">
    <source>
        <dbReference type="EMBL" id="KAK8881728.1"/>
    </source>
</evidence>
<accession>A0ABR2GJ60</accession>
<sequence>MNASSSPTSNFIDALISSKSATVNVSQWYSNILNLYSSKVDRLNRKKKWIDLAKRFLAYKFKENLYNEQATISKYVFVDATKLIWRSLSKKLLLYSRINVIKYFHAQLLRVNYERHFNIKIQWKSYAWALLHGLESPKHSYRELWRSYAFLIKKKKIKEAQHNCDKFSFHGKTQTRIIWQRFFRFIISDFRIKQMRKKVKAIAILTQFFNHSLIRFRAKKAAEAVTLLKTDYSFTKPFIDQSCKKVNHFAKLYLIRRAKDFSQAYADETFKTSFVHILNAVSSYNSP</sequence>
<evidence type="ECO:0000313" key="1">
    <source>
        <dbReference type="EMBL" id="KAK8833950.1"/>
    </source>
</evidence>